<keyword evidence="3" id="KW-1185">Reference proteome</keyword>
<evidence type="ECO:0000313" key="3">
    <source>
        <dbReference type="Proteomes" id="UP000265520"/>
    </source>
</evidence>
<feature type="compositionally biased region" description="Basic and acidic residues" evidence="1">
    <location>
        <begin position="1"/>
        <end position="13"/>
    </location>
</feature>
<evidence type="ECO:0000313" key="2">
    <source>
        <dbReference type="EMBL" id="MCI74576.1"/>
    </source>
</evidence>
<name>A0A392UQ34_9FABA</name>
<feature type="non-terminal residue" evidence="2">
    <location>
        <position position="61"/>
    </location>
</feature>
<reference evidence="2 3" key="1">
    <citation type="journal article" date="2018" name="Front. Plant Sci.">
        <title>Red Clover (Trifolium pratense) and Zigzag Clover (T. medium) - A Picture of Genomic Similarities and Differences.</title>
        <authorList>
            <person name="Dluhosova J."/>
            <person name="Istvanek J."/>
            <person name="Nedelnik J."/>
            <person name="Repkova J."/>
        </authorList>
    </citation>
    <scope>NUCLEOTIDE SEQUENCE [LARGE SCALE GENOMIC DNA]</scope>
    <source>
        <strain evidence="3">cv. 10/8</strain>
        <tissue evidence="2">Leaf</tissue>
    </source>
</reference>
<feature type="region of interest" description="Disordered" evidence="1">
    <location>
        <begin position="1"/>
        <end position="27"/>
    </location>
</feature>
<proteinExistence type="predicted"/>
<organism evidence="2 3">
    <name type="scientific">Trifolium medium</name>
    <dbReference type="NCBI Taxonomy" id="97028"/>
    <lineage>
        <taxon>Eukaryota</taxon>
        <taxon>Viridiplantae</taxon>
        <taxon>Streptophyta</taxon>
        <taxon>Embryophyta</taxon>
        <taxon>Tracheophyta</taxon>
        <taxon>Spermatophyta</taxon>
        <taxon>Magnoliopsida</taxon>
        <taxon>eudicotyledons</taxon>
        <taxon>Gunneridae</taxon>
        <taxon>Pentapetalae</taxon>
        <taxon>rosids</taxon>
        <taxon>fabids</taxon>
        <taxon>Fabales</taxon>
        <taxon>Fabaceae</taxon>
        <taxon>Papilionoideae</taxon>
        <taxon>50 kb inversion clade</taxon>
        <taxon>NPAAA clade</taxon>
        <taxon>Hologalegina</taxon>
        <taxon>IRL clade</taxon>
        <taxon>Trifolieae</taxon>
        <taxon>Trifolium</taxon>
    </lineage>
</organism>
<evidence type="ECO:0000256" key="1">
    <source>
        <dbReference type="SAM" id="MobiDB-lite"/>
    </source>
</evidence>
<accession>A0A392UQ34</accession>
<sequence>MHAVQVEEAHTTDLSENPPPSGCGMSSSQVIVIDDILNPNGARDLTILQQYWKENDDSDIG</sequence>
<comment type="caution">
    <text evidence="2">The sequence shown here is derived from an EMBL/GenBank/DDBJ whole genome shotgun (WGS) entry which is preliminary data.</text>
</comment>
<dbReference type="EMBL" id="LXQA010863672">
    <property type="protein sequence ID" value="MCI74576.1"/>
    <property type="molecule type" value="Genomic_DNA"/>
</dbReference>
<dbReference type="Proteomes" id="UP000265520">
    <property type="component" value="Unassembled WGS sequence"/>
</dbReference>
<protein>
    <submittedName>
        <fullName evidence="2">Uncharacterized protein</fullName>
    </submittedName>
</protein>
<dbReference type="AlphaFoldDB" id="A0A392UQ34"/>